<evidence type="ECO:0000313" key="2">
    <source>
        <dbReference type="WBParaSite" id="JU765_v2.g17434.t3"/>
    </source>
</evidence>
<evidence type="ECO:0000313" key="1">
    <source>
        <dbReference type="Proteomes" id="UP000887576"/>
    </source>
</evidence>
<name>A0AC34QLY2_9BILA</name>
<accession>A0AC34QLY2</accession>
<reference evidence="2" key="1">
    <citation type="submission" date="2022-11" db="UniProtKB">
        <authorList>
            <consortium name="WormBaseParasite"/>
        </authorList>
    </citation>
    <scope>IDENTIFICATION</scope>
</reference>
<dbReference type="WBParaSite" id="JU765_v2.g17434.t3">
    <property type="protein sequence ID" value="JU765_v2.g17434.t3"/>
    <property type="gene ID" value="JU765_v2.g17434"/>
</dbReference>
<dbReference type="Proteomes" id="UP000887576">
    <property type="component" value="Unplaced"/>
</dbReference>
<organism evidence="1 2">
    <name type="scientific">Panagrolaimus sp. JU765</name>
    <dbReference type="NCBI Taxonomy" id="591449"/>
    <lineage>
        <taxon>Eukaryota</taxon>
        <taxon>Metazoa</taxon>
        <taxon>Ecdysozoa</taxon>
        <taxon>Nematoda</taxon>
        <taxon>Chromadorea</taxon>
        <taxon>Rhabditida</taxon>
        <taxon>Tylenchina</taxon>
        <taxon>Panagrolaimomorpha</taxon>
        <taxon>Panagrolaimoidea</taxon>
        <taxon>Panagrolaimidae</taxon>
        <taxon>Panagrolaimus</taxon>
    </lineage>
</organism>
<sequence length="350" mass="39845">MENYVEICWNYIIYGIFFVVTSFGILFCGKQTRKTGRIIDDSGRRRRIDEAIEAARLKAIGNEKIDESQIAPLSIKKEREAKMMCKEKYSGTNERPRKINERSSSTKKKKSKSRSRSSSRERKRKGSKSKSKRSSGLFESPSKRARRASQAARKSSREKILDVDAADMINQNVKNYSVTQEDTEGKRSPRNGHLSNNNNNKSFQFDGFPFSSLKTAEERPIDNKSVQTSIPLTAQNMVSNTKANDDYFMIPKKNLSKDAIHAIQILEDITQRSVSERSDKRVTVSKLHGVDNLMNPTRSMKEDVTQKSMLTPSEMATGREKSEKKSQGSSTSDQSSKRSQKSMREKKKKK</sequence>
<protein>
    <submittedName>
        <fullName evidence="2">ATP synthase F0 subunit 8</fullName>
    </submittedName>
</protein>
<proteinExistence type="predicted"/>